<dbReference type="GO" id="GO:0034314">
    <property type="term" value="P:Arp2/3 complex-mediated actin nucleation"/>
    <property type="evidence" value="ECO:0007669"/>
    <property type="project" value="InterPro"/>
</dbReference>
<evidence type="ECO:0000256" key="3">
    <source>
        <dbReference type="ARBA" id="ARBA00022490"/>
    </source>
</evidence>
<keyword evidence="6" id="KW-0206">Cytoskeleton</keyword>
<evidence type="ECO:0000256" key="7">
    <source>
        <dbReference type="ARBA" id="ARBA00023242"/>
    </source>
</evidence>
<reference evidence="8" key="2">
    <citation type="submission" date="2025-08" db="UniProtKB">
        <authorList>
            <consortium name="Ensembl"/>
        </authorList>
    </citation>
    <scope>IDENTIFICATION</scope>
</reference>
<keyword evidence="4" id="KW-0853">WD repeat</keyword>
<dbReference type="Gene3D" id="2.130.10.10">
    <property type="entry name" value="YVTN repeat-like/Quinoprotein amine dehydrogenase"/>
    <property type="match status" value="1"/>
</dbReference>
<reference evidence="8" key="3">
    <citation type="submission" date="2025-09" db="UniProtKB">
        <authorList>
            <consortium name="Ensembl"/>
        </authorList>
    </citation>
    <scope>IDENTIFICATION</scope>
</reference>
<evidence type="ECO:0000256" key="6">
    <source>
        <dbReference type="ARBA" id="ARBA00023212"/>
    </source>
</evidence>
<sequence>EASQHALGQQDAFRSADVRVRGQRHWRLGARGQLFGQWQPPGLGQPRQHRVRCRRLQKRAGLNSEDRVPAPPECVIRLREQRRGCCKYLSYLPARALRFILETRTGRALRLCALRLRHREQQPREGTDPEASVVGPSAGELVGTPQPGLTAPPFQGHDCCPMLFNYDDRGCLTFVSKLDIPKQSIQRNMSAMERFRNMDKRATTEDRNTALETLHQNSITQVSIYEVDKQDCRKFCTTGIDGAMTIWDFKTLESSIQGLRIM</sequence>
<proteinExistence type="predicted"/>
<dbReference type="GO" id="GO:0051015">
    <property type="term" value="F:actin filament binding"/>
    <property type="evidence" value="ECO:0007669"/>
    <property type="project" value="TreeGrafter"/>
</dbReference>
<dbReference type="PANTHER" id="PTHR10709:SF11">
    <property type="entry name" value="ACTIN-RELATED PROTEIN 2_3 COMPLEX SUBUNIT 1A"/>
    <property type="match status" value="1"/>
</dbReference>
<name>A0A8B9YMD4_BOSMU</name>
<evidence type="ECO:0000256" key="5">
    <source>
        <dbReference type="ARBA" id="ARBA00022737"/>
    </source>
</evidence>
<accession>A0A8B9YMD4</accession>
<dbReference type="InterPro" id="IPR017383">
    <property type="entry name" value="ARPC1"/>
</dbReference>
<dbReference type="GO" id="GO:0005634">
    <property type="term" value="C:nucleus"/>
    <property type="evidence" value="ECO:0007669"/>
    <property type="project" value="UniProtKB-SubCell"/>
</dbReference>
<dbReference type="Proteomes" id="UP000694520">
    <property type="component" value="Chromosome 26"/>
</dbReference>
<reference evidence="8" key="1">
    <citation type="submission" date="2019-05" db="EMBL/GenBank/DDBJ databases">
        <authorList>
            <person name="Zhang S."/>
            <person name="Liu J."/>
        </authorList>
    </citation>
    <scope>NUCLEOTIDE SEQUENCE [LARGE SCALE GENOMIC DNA]</scope>
</reference>
<evidence type="ECO:0000256" key="2">
    <source>
        <dbReference type="ARBA" id="ARBA00004496"/>
    </source>
</evidence>
<dbReference type="GO" id="GO:0005885">
    <property type="term" value="C:Arp2/3 protein complex"/>
    <property type="evidence" value="ECO:0007669"/>
    <property type="project" value="InterPro"/>
</dbReference>
<evidence type="ECO:0000256" key="1">
    <source>
        <dbReference type="ARBA" id="ARBA00004123"/>
    </source>
</evidence>
<dbReference type="AlphaFoldDB" id="A0A8B9YMD4"/>
<dbReference type="Ensembl" id="ENSBGRT00000045218.1">
    <property type="protein sequence ID" value="ENSBGRP00000038994.1"/>
    <property type="gene ID" value="ENSBGRG00000024499.1"/>
</dbReference>
<evidence type="ECO:0000313" key="9">
    <source>
        <dbReference type="Proteomes" id="UP000694520"/>
    </source>
</evidence>
<dbReference type="GeneTree" id="ENSGT00950000183183"/>
<evidence type="ECO:0000256" key="4">
    <source>
        <dbReference type="ARBA" id="ARBA00022574"/>
    </source>
</evidence>
<comment type="subcellular location">
    <subcellularLocation>
        <location evidence="2">Cytoplasm</location>
    </subcellularLocation>
    <subcellularLocation>
        <location evidence="1">Nucleus</location>
    </subcellularLocation>
</comment>
<keyword evidence="3" id="KW-0963">Cytoplasm</keyword>
<evidence type="ECO:0000313" key="8">
    <source>
        <dbReference type="Ensembl" id="ENSBGRP00000038994.1"/>
    </source>
</evidence>
<protein>
    <recommendedName>
        <fullName evidence="10">Actin-related protein 2/3 complex subunit 1A</fullName>
    </recommendedName>
</protein>
<keyword evidence="5" id="KW-0677">Repeat</keyword>
<keyword evidence="7" id="KW-0539">Nucleus</keyword>
<keyword evidence="9" id="KW-1185">Reference proteome</keyword>
<dbReference type="GO" id="GO:0005737">
    <property type="term" value="C:cytoplasm"/>
    <property type="evidence" value="ECO:0007669"/>
    <property type="project" value="UniProtKB-SubCell"/>
</dbReference>
<organism evidence="8 9">
    <name type="scientific">Bos mutus grunniens</name>
    <name type="common">Wild yak</name>
    <name type="synonym">Bos grunniens</name>
    <dbReference type="NCBI Taxonomy" id="30521"/>
    <lineage>
        <taxon>Eukaryota</taxon>
        <taxon>Metazoa</taxon>
        <taxon>Chordata</taxon>
        <taxon>Craniata</taxon>
        <taxon>Vertebrata</taxon>
        <taxon>Euteleostomi</taxon>
        <taxon>Mammalia</taxon>
        <taxon>Eutheria</taxon>
        <taxon>Laurasiatheria</taxon>
        <taxon>Artiodactyla</taxon>
        <taxon>Ruminantia</taxon>
        <taxon>Pecora</taxon>
        <taxon>Bovidae</taxon>
        <taxon>Bovinae</taxon>
        <taxon>Bos</taxon>
    </lineage>
</organism>
<dbReference type="PANTHER" id="PTHR10709">
    <property type="entry name" value="ACTIN-RELATED PROTEIN 2/3 COMPLEX SUBUNIT 1"/>
    <property type="match status" value="1"/>
</dbReference>
<evidence type="ECO:0008006" key="10">
    <source>
        <dbReference type="Google" id="ProtNLM"/>
    </source>
</evidence>
<dbReference type="InterPro" id="IPR015943">
    <property type="entry name" value="WD40/YVTN_repeat-like_dom_sf"/>
</dbReference>